<keyword evidence="2" id="KW-0812">Transmembrane</keyword>
<dbReference type="Pfam" id="PF24854">
    <property type="entry name" value="DUF7728"/>
    <property type="match status" value="1"/>
</dbReference>
<evidence type="ECO:0000256" key="3">
    <source>
        <dbReference type="SAM" id="SignalP"/>
    </source>
</evidence>
<sequence length="344" mass="37182">MQLTSLAFALAATATAAAFVIIPELSEPDESLLKALPFFDEASSQPIQADSHVVIVPCKQCEGADTNLHLTFSVVDDTRLLLNGFELYPHADPWHGDLAAPVASADGEMSRQKLGYSLAVVPEAMGKGSSLQLLDVELRVIEVGDRFVDRVPAVNVKLFKAPSKEIIIADVDTAPSKVSGCNSMACHAKEVMADAFKAFKGFRPYKNCHGRPHHGQDKDKALPHGHGGTWNRPQSQDQAVGDGNQQPHPHRHRLLRHGRELSRLVAGIAAQILLPVLMGITAGVGVALLVMGVCSLFFQLAASVRGRRVRRLAALGVREEASASEKARLMDEAELPPQHEDSKR</sequence>
<feature type="chain" id="PRO_5034982171" description="DUF7728 domain-containing protein" evidence="3">
    <location>
        <begin position="19"/>
        <end position="344"/>
    </location>
</feature>
<feature type="region of interest" description="Disordered" evidence="1">
    <location>
        <begin position="320"/>
        <end position="344"/>
    </location>
</feature>
<keyword evidence="2" id="KW-0472">Membrane</keyword>
<feature type="domain" description="DUF7728" evidence="4">
    <location>
        <begin position="59"/>
        <end position="176"/>
    </location>
</feature>
<keyword evidence="2" id="KW-1133">Transmembrane helix</keyword>
<dbReference type="InterPro" id="IPR056145">
    <property type="entry name" value="DUF7728"/>
</dbReference>
<gene>
    <name evidence="5" type="ORF">C2857_003787</name>
</gene>
<dbReference type="PANTHER" id="PTHR40622:SF1">
    <property type="match status" value="1"/>
</dbReference>
<evidence type="ECO:0000256" key="2">
    <source>
        <dbReference type="SAM" id="Phobius"/>
    </source>
</evidence>
<accession>A0A7U3SNC4</accession>
<reference evidence="5 6" key="1">
    <citation type="journal article" date="2018" name="PLoS Genet.">
        <title>Repeat elements organise 3D genome structure and mediate transcription in the filamentous fungus Epichloe festucae.</title>
        <authorList>
            <person name="Winter D.J."/>
            <person name="Ganley A.R.D."/>
            <person name="Young C.A."/>
            <person name="Liachko I."/>
            <person name="Schardl C.L."/>
            <person name="Dupont P.Y."/>
            <person name="Berry D."/>
            <person name="Ram A."/>
            <person name="Scott B."/>
            <person name="Cox M.P."/>
        </authorList>
    </citation>
    <scope>NUCLEOTIDE SEQUENCE [LARGE SCALE GENOMIC DNA]</scope>
    <source>
        <strain evidence="5 6">Fl1</strain>
    </source>
</reference>
<evidence type="ECO:0000313" key="6">
    <source>
        <dbReference type="Proteomes" id="UP000594364"/>
    </source>
</evidence>
<feature type="region of interest" description="Disordered" evidence="1">
    <location>
        <begin position="210"/>
        <end position="250"/>
    </location>
</feature>
<dbReference type="OrthoDB" id="5409353at2759"/>
<feature type="compositionally biased region" description="Polar residues" evidence="1">
    <location>
        <begin position="231"/>
        <end position="247"/>
    </location>
</feature>
<name>A0A7U3SNC4_EPIFF</name>
<keyword evidence="6" id="KW-1185">Reference proteome</keyword>
<dbReference type="PANTHER" id="PTHR40622">
    <property type="match status" value="1"/>
</dbReference>
<dbReference type="Proteomes" id="UP000594364">
    <property type="component" value="Chromosome 6"/>
</dbReference>
<proteinExistence type="predicted"/>
<feature type="transmembrane region" description="Helical" evidence="2">
    <location>
        <begin position="272"/>
        <end position="301"/>
    </location>
</feature>
<dbReference type="AlphaFoldDB" id="A0A7U3SNC4"/>
<protein>
    <recommendedName>
        <fullName evidence="4">DUF7728 domain-containing protein</fullName>
    </recommendedName>
</protein>
<evidence type="ECO:0000313" key="5">
    <source>
        <dbReference type="EMBL" id="QPH18708.1"/>
    </source>
</evidence>
<organism evidence="5 6">
    <name type="scientific">Epichloe festucae (strain Fl1)</name>
    <dbReference type="NCBI Taxonomy" id="877507"/>
    <lineage>
        <taxon>Eukaryota</taxon>
        <taxon>Fungi</taxon>
        <taxon>Dikarya</taxon>
        <taxon>Ascomycota</taxon>
        <taxon>Pezizomycotina</taxon>
        <taxon>Sordariomycetes</taxon>
        <taxon>Hypocreomycetidae</taxon>
        <taxon>Hypocreales</taxon>
        <taxon>Clavicipitaceae</taxon>
        <taxon>Epichloe</taxon>
    </lineage>
</organism>
<feature type="signal peptide" evidence="3">
    <location>
        <begin position="1"/>
        <end position="18"/>
    </location>
</feature>
<dbReference type="EMBL" id="CP031390">
    <property type="protein sequence ID" value="QPH18708.1"/>
    <property type="molecule type" value="Genomic_DNA"/>
</dbReference>
<evidence type="ECO:0000256" key="1">
    <source>
        <dbReference type="SAM" id="MobiDB-lite"/>
    </source>
</evidence>
<keyword evidence="3" id="KW-0732">Signal</keyword>
<evidence type="ECO:0000259" key="4">
    <source>
        <dbReference type="Pfam" id="PF24854"/>
    </source>
</evidence>